<dbReference type="EMBL" id="UYWY01003376">
    <property type="protein sequence ID" value="VDM28673.1"/>
    <property type="molecule type" value="Genomic_DNA"/>
</dbReference>
<name>A0A183U386_TOXCA</name>
<dbReference type="AlphaFoldDB" id="A0A183U386"/>
<keyword evidence="2" id="KW-1185">Reference proteome</keyword>
<evidence type="ECO:0000313" key="3">
    <source>
        <dbReference type="WBParaSite" id="TCNE_0000295601-mRNA-1"/>
    </source>
</evidence>
<dbReference type="WBParaSite" id="TCNE_0000295601-mRNA-1">
    <property type="protein sequence ID" value="TCNE_0000295601-mRNA-1"/>
    <property type="gene ID" value="TCNE_0000295601"/>
</dbReference>
<evidence type="ECO:0000313" key="1">
    <source>
        <dbReference type="EMBL" id="VDM28673.1"/>
    </source>
</evidence>
<reference evidence="3" key="1">
    <citation type="submission" date="2016-06" db="UniProtKB">
        <authorList>
            <consortium name="WormBaseParasite"/>
        </authorList>
    </citation>
    <scope>IDENTIFICATION</scope>
</reference>
<proteinExistence type="predicted"/>
<accession>A0A183U386</accession>
<organism evidence="2 3">
    <name type="scientific">Toxocara canis</name>
    <name type="common">Canine roundworm</name>
    <dbReference type="NCBI Taxonomy" id="6265"/>
    <lineage>
        <taxon>Eukaryota</taxon>
        <taxon>Metazoa</taxon>
        <taxon>Ecdysozoa</taxon>
        <taxon>Nematoda</taxon>
        <taxon>Chromadorea</taxon>
        <taxon>Rhabditida</taxon>
        <taxon>Spirurina</taxon>
        <taxon>Ascaridomorpha</taxon>
        <taxon>Ascaridoidea</taxon>
        <taxon>Toxocaridae</taxon>
        <taxon>Toxocara</taxon>
    </lineage>
</organism>
<reference evidence="1 2" key="2">
    <citation type="submission" date="2018-11" db="EMBL/GenBank/DDBJ databases">
        <authorList>
            <consortium name="Pathogen Informatics"/>
        </authorList>
    </citation>
    <scope>NUCLEOTIDE SEQUENCE [LARGE SCALE GENOMIC DNA]</scope>
</reference>
<sequence>CEHRDSSFWIAFLFLAYFHQNGIRQLASDYCLQEEIVDLVAHLVQLTHDCENRVRISVKAVAFYWLERLQLQMQDTTECTEIAVAMH</sequence>
<dbReference type="Proteomes" id="UP000050794">
    <property type="component" value="Unassembled WGS sequence"/>
</dbReference>
<protein>
    <submittedName>
        <fullName evidence="3">BACK domain-containing protein</fullName>
    </submittedName>
</protein>
<gene>
    <name evidence="1" type="ORF">TCNE_LOCUS2956</name>
</gene>
<evidence type="ECO:0000313" key="2">
    <source>
        <dbReference type="Proteomes" id="UP000050794"/>
    </source>
</evidence>